<dbReference type="InterPro" id="IPR012677">
    <property type="entry name" value="Nucleotide-bd_a/b_plait_sf"/>
</dbReference>
<protein>
    <submittedName>
        <fullName evidence="5">Splicing regulatory glutamine/lysine-rich protein 1</fullName>
    </submittedName>
</protein>
<dbReference type="EMBL" id="GGYP01002005">
    <property type="protein sequence ID" value="MDE46776.1"/>
    <property type="molecule type" value="Transcribed_RNA"/>
</dbReference>
<dbReference type="AlphaFoldDB" id="A0A6G1S8E0"/>
<evidence type="ECO:0000313" key="5">
    <source>
        <dbReference type="EMBL" id="MDE46776.1"/>
    </source>
</evidence>
<proteinExistence type="predicted"/>
<evidence type="ECO:0000256" key="1">
    <source>
        <dbReference type="ARBA" id="ARBA00022884"/>
    </source>
</evidence>
<dbReference type="PROSITE" id="PS50102">
    <property type="entry name" value="RRM"/>
    <property type="match status" value="1"/>
</dbReference>
<sequence>MTPEMVLKFFNDIGEVKYIRVAGDETQPTRFAFVEFTHQASVANALLYHGFVFGIKALKINHSNNPIVKPQPKLEIEDPSKKHLDGRSAHGDISSRDRHHSSKNDRKRDRGKGYYDRRMSPRDQRSRRSRSRDRDSYSRSRRSRSREYSPRHSRSRDDALRRRSKSRELSERRRSRSRSSERRSKHKSSSRRR</sequence>
<keyword evidence="1 2" id="KW-0694">RNA-binding</keyword>
<evidence type="ECO:0000259" key="4">
    <source>
        <dbReference type="PROSITE" id="PS50102"/>
    </source>
</evidence>
<feature type="region of interest" description="Disordered" evidence="3">
    <location>
        <begin position="63"/>
        <end position="193"/>
    </location>
</feature>
<feature type="compositionally biased region" description="Basic and acidic residues" evidence="3">
    <location>
        <begin position="145"/>
        <end position="182"/>
    </location>
</feature>
<evidence type="ECO:0000256" key="3">
    <source>
        <dbReference type="SAM" id="MobiDB-lite"/>
    </source>
</evidence>
<evidence type="ECO:0000256" key="2">
    <source>
        <dbReference type="PROSITE-ProRule" id="PRU00176"/>
    </source>
</evidence>
<dbReference type="Pfam" id="PF00076">
    <property type="entry name" value="RRM_1"/>
    <property type="match status" value="1"/>
</dbReference>
<feature type="compositionally biased region" description="Basic residues" evidence="3">
    <location>
        <begin position="183"/>
        <end position="193"/>
    </location>
</feature>
<dbReference type="InterPro" id="IPR000504">
    <property type="entry name" value="RRM_dom"/>
</dbReference>
<dbReference type="Gene3D" id="3.30.70.330">
    <property type="match status" value="1"/>
</dbReference>
<feature type="compositionally biased region" description="Basic and acidic residues" evidence="3">
    <location>
        <begin position="72"/>
        <end position="138"/>
    </location>
</feature>
<accession>A0A6G1S8E0</accession>
<feature type="domain" description="RRM" evidence="4">
    <location>
        <begin position="1"/>
        <end position="65"/>
    </location>
</feature>
<dbReference type="SUPFAM" id="SSF54928">
    <property type="entry name" value="RNA-binding domain, RBD"/>
    <property type="match status" value="1"/>
</dbReference>
<gene>
    <name evidence="5" type="primary">Srek1</name>
    <name evidence="5" type="ORF">g.7818</name>
</gene>
<name>A0A6G1S8E0_9ACAR</name>
<dbReference type="GO" id="GO:0003723">
    <property type="term" value="F:RNA binding"/>
    <property type="evidence" value="ECO:0007669"/>
    <property type="project" value="UniProtKB-UniRule"/>
</dbReference>
<organism evidence="5">
    <name type="scientific">Aceria tosichella</name>
    <name type="common">wheat curl mite</name>
    <dbReference type="NCBI Taxonomy" id="561515"/>
    <lineage>
        <taxon>Eukaryota</taxon>
        <taxon>Metazoa</taxon>
        <taxon>Ecdysozoa</taxon>
        <taxon>Arthropoda</taxon>
        <taxon>Chelicerata</taxon>
        <taxon>Arachnida</taxon>
        <taxon>Acari</taxon>
        <taxon>Acariformes</taxon>
        <taxon>Trombidiformes</taxon>
        <taxon>Prostigmata</taxon>
        <taxon>Eupodina</taxon>
        <taxon>Eriophyoidea</taxon>
        <taxon>Eriophyidae</taxon>
        <taxon>Eriophyinae</taxon>
        <taxon>Aceriini</taxon>
        <taxon>Aceria</taxon>
    </lineage>
</organism>
<reference evidence="5" key="1">
    <citation type="submission" date="2018-10" db="EMBL/GenBank/DDBJ databases">
        <title>Transcriptome assembly of Aceria tosichella (Wheat curl mite) Type 2.</title>
        <authorList>
            <person name="Scully E.D."/>
            <person name="Geib S.M."/>
            <person name="Palmer N.A."/>
            <person name="Gupta A.K."/>
            <person name="Sarath G."/>
            <person name="Tatineni S."/>
        </authorList>
    </citation>
    <scope>NUCLEOTIDE SEQUENCE</scope>
    <source>
        <strain evidence="5">LincolnNE</strain>
    </source>
</reference>
<dbReference type="InterPro" id="IPR035979">
    <property type="entry name" value="RBD_domain_sf"/>
</dbReference>